<dbReference type="GO" id="GO:0005524">
    <property type="term" value="F:ATP binding"/>
    <property type="evidence" value="ECO:0007669"/>
    <property type="project" value="UniProtKB-KW"/>
</dbReference>
<reference evidence="6 7" key="1">
    <citation type="journal article" date="2013" name="Genome Announc.">
        <title>Complete Genome Sequence of Glaciecola psychrophila Strain 170T.</title>
        <authorList>
            <person name="Yin J."/>
            <person name="Chen J."/>
            <person name="Liu G."/>
            <person name="Yu Y."/>
            <person name="Song L."/>
            <person name="Wang X."/>
            <person name="Qu X."/>
        </authorList>
    </citation>
    <scope>NUCLEOTIDE SEQUENCE [LARGE SCALE GENOMIC DNA]</scope>
    <source>
        <strain evidence="6 7">170</strain>
    </source>
</reference>
<dbReference type="AlphaFoldDB" id="K7A6H7"/>
<evidence type="ECO:0000256" key="4">
    <source>
        <dbReference type="ARBA" id="ARBA00022840"/>
    </source>
</evidence>
<evidence type="ECO:0000256" key="2">
    <source>
        <dbReference type="ARBA" id="ARBA00022448"/>
    </source>
</evidence>
<dbReference type="eggNOG" id="COG1121">
    <property type="taxonomic scope" value="Bacteria"/>
</dbReference>
<dbReference type="PATRIC" id="fig|1129794.4.peg.2245"/>
<evidence type="ECO:0000313" key="6">
    <source>
        <dbReference type="EMBL" id="AGH44377.1"/>
    </source>
</evidence>
<dbReference type="Gene3D" id="3.40.50.300">
    <property type="entry name" value="P-loop containing nucleotide triphosphate hydrolases"/>
    <property type="match status" value="1"/>
</dbReference>
<keyword evidence="7" id="KW-1185">Reference proteome</keyword>
<dbReference type="PANTHER" id="PTHR42734">
    <property type="entry name" value="METAL TRANSPORT SYSTEM ATP-BINDING PROTEIN TM_0124-RELATED"/>
    <property type="match status" value="1"/>
</dbReference>
<dbReference type="InterPro" id="IPR003593">
    <property type="entry name" value="AAA+_ATPase"/>
</dbReference>
<organism evidence="6 7">
    <name type="scientific">Paraglaciecola psychrophila 170</name>
    <dbReference type="NCBI Taxonomy" id="1129794"/>
    <lineage>
        <taxon>Bacteria</taxon>
        <taxon>Pseudomonadati</taxon>
        <taxon>Pseudomonadota</taxon>
        <taxon>Gammaproteobacteria</taxon>
        <taxon>Alteromonadales</taxon>
        <taxon>Alteromonadaceae</taxon>
        <taxon>Paraglaciecola</taxon>
    </lineage>
</organism>
<dbReference type="CDD" id="cd03235">
    <property type="entry name" value="ABC_Metallic_Cations"/>
    <property type="match status" value="1"/>
</dbReference>
<dbReference type="STRING" id="1129794.C427_2268"/>
<dbReference type="Pfam" id="PF00005">
    <property type="entry name" value="ABC_tran"/>
    <property type="match status" value="1"/>
</dbReference>
<dbReference type="HOGENOM" id="CLU_000604_1_11_6"/>
<dbReference type="PANTHER" id="PTHR42734:SF5">
    <property type="entry name" value="IRON TRANSPORT SYSTEM ATP-BINDING PROTEIN HI_0361-RELATED"/>
    <property type="match status" value="1"/>
</dbReference>
<sequence>MSIRLNNLTLAYERHPAVHHLTATIAQGDWLAIVGPNGAGKSTLLNAMAGLTAINEGSIEGLCPNTVAYLPQQAQLDNSFPLTVFELVVMGLWAKLGFSKSLSGLQHKQCVDAIAVVGLQGFEHRMINTLSGGQLQRCLFARVLLQDQPVILLDEPFNAIDLKTLTDLTQVIKRWHQNNRTVIMVTHDLDYVQKHCPQTLLLSRECIGHGTTKDILTTGNLKKARQLSEAFDERAHLCMQGAA</sequence>
<dbReference type="Proteomes" id="UP000011864">
    <property type="component" value="Chromosome"/>
</dbReference>
<gene>
    <name evidence="6" type="ORF">C427_2268</name>
</gene>
<comment type="similarity">
    <text evidence="1">Belongs to the ABC transporter superfamily.</text>
</comment>
<dbReference type="InterPro" id="IPR027417">
    <property type="entry name" value="P-loop_NTPase"/>
</dbReference>
<dbReference type="SMART" id="SM00382">
    <property type="entry name" value="AAA"/>
    <property type="match status" value="1"/>
</dbReference>
<keyword evidence="2" id="KW-0813">Transport</keyword>
<evidence type="ECO:0000256" key="3">
    <source>
        <dbReference type="ARBA" id="ARBA00022741"/>
    </source>
</evidence>
<keyword evidence="3" id="KW-0547">Nucleotide-binding</keyword>
<dbReference type="InterPro" id="IPR003439">
    <property type="entry name" value="ABC_transporter-like_ATP-bd"/>
</dbReference>
<name>K7A6H7_9ALTE</name>
<dbReference type="SUPFAM" id="SSF52540">
    <property type="entry name" value="P-loop containing nucleoside triphosphate hydrolases"/>
    <property type="match status" value="1"/>
</dbReference>
<feature type="domain" description="ABC transporter" evidence="5">
    <location>
        <begin position="3"/>
        <end position="229"/>
    </location>
</feature>
<evidence type="ECO:0000256" key="1">
    <source>
        <dbReference type="ARBA" id="ARBA00005417"/>
    </source>
</evidence>
<dbReference type="InterPro" id="IPR050153">
    <property type="entry name" value="Metal_Ion_Import_ABC"/>
</dbReference>
<accession>K7A6H7</accession>
<dbReference type="EMBL" id="CP003837">
    <property type="protein sequence ID" value="AGH44377.1"/>
    <property type="molecule type" value="Genomic_DNA"/>
</dbReference>
<dbReference type="KEGG" id="gps:C427_2268"/>
<dbReference type="GO" id="GO:0016887">
    <property type="term" value="F:ATP hydrolysis activity"/>
    <property type="evidence" value="ECO:0007669"/>
    <property type="project" value="InterPro"/>
</dbReference>
<dbReference type="PROSITE" id="PS50893">
    <property type="entry name" value="ABC_TRANSPORTER_2"/>
    <property type="match status" value="1"/>
</dbReference>
<dbReference type="OrthoDB" id="9806726at2"/>
<evidence type="ECO:0000259" key="5">
    <source>
        <dbReference type="PROSITE" id="PS50893"/>
    </source>
</evidence>
<evidence type="ECO:0000313" key="7">
    <source>
        <dbReference type="Proteomes" id="UP000011864"/>
    </source>
</evidence>
<protein>
    <submittedName>
        <fullName evidence="6">ABC transporter ATP-binding protein</fullName>
    </submittedName>
</protein>
<keyword evidence="4 6" id="KW-0067">ATP-binding</keyword>
<proteinExistence type="inferred from homology"/>